<reference evidence="5" key="1">
    <citation type="submission" date="2016-04" db="EMBL/GenBank/DDBJ databases">
        <authorList>
            <person name="Nguyen H.D."/>
            <person name="Samba Siva P."/>
            <person name="Cullis J."/>
            <person name="Levesque C.A."/>
            <person name="Hambleton S."/>
        </authorList>
    </citation>
    <scope>NUCLEOTIDE SEQUENCE</scope>
    <source>
        <strain evidence="5">DAOMC 236422</strain>
    </source>
</reference>
<evidence type="ECO:0000256" key="1">
    <source>
        <dbReference type="ARBA" id="ARBA00022664"/>
    </source>
</evidence>
<gene>
    <name evidence="5" type="ORF">A4X09_0g7693</name>
</gene>
<dbReference type="SMART" id="SM00343">
    <property type="entry name" value="ZnF_C2HC"/>
    <property type="match status" value="1"/>
</dbReference>
<dbReference type="GO" id="GO:0008270">
    <property type="term" value="F:zinc ion binding"/>
    <property type="evidence" value="ECO:0007669"/>
    <property type="project" value="InterPro"/>
</dbReference>
<comment type="caution">
    <text evidence="5">The sequence shown here is derived from an EMBL/GenBank/DDBJ whole genome shotgun (WGS) entry which is preliminary data.</text>
</comment>
<keyword evidence="2" id="KW-0175">Coiled coil</keyword>
<sequence length="549" mass="61253">MAPKKRKDIIDNNDTDAGASNINVAASQGQAQPPSMLGITPTPEPEAQQPQTPQDDEDFVASTIRDDNKSENNAGVEATFQAAQDFPANNFDDMSIEELELALEATELELKMLQTRQAILKKKREHNAGSLRAATERQFTPHSLAPRASAPPVASRQGAILGDMAVPESDSVRRERQDERLRRAGLLPPRASEVPPAHYSAPLQTTRPPSTPNTTIFTGIDRKFAGIMNSSQRVPHILPGDKSELSRAGIKMHAPEKWNGDRSLQAFTDWVHSVAHYFKIHSPLSEILKVNLLGGYLSGDPLDWYWRYVASTSSQWSAADVIVALRRHFLVDELSRQAADDFESAKQDDQDIHAFQAYLLKLADQMAEYPSPIALNRRLLKGMKHSTSSAIIANRGIDAEVSFWEEIVQASMDQERALRYANSLKGATTTPQIERKDLDTKQKDTHDRAPFVYTSNRNKEHSGTPAVPAPTTRPTTYSGVRNTSAPHMRPTGPKPTDQCRVCKEYGHWASSCPKRISTHMIHVEDNEDRETEEKDDPDLQFYDSYLEDV</sequence>
<feature type="region of interest" description="Disordered" evidence="3">
    <location>
        <begin position="189"/>
        <end position="214"/>
    </location>
</feature>
<feature type="compositionally biased region" description="Polar residues" evidence="3">
    <location>
        <begin position="18"/>
        <end position="33"/>
    </location>
</feature>
<feature type="compositionally biased region" description="Low complexity" evidence="3">
    <location>
        <begin position="464"/>
        <end position="476"/>
    </location>
</feature>
<feature type="region of interest" description="Disordered" evidence="3">
    <location>
        <begin position="523"/>
        <end position="549"/>
    </location>
</feature>
<organism evidence="5 6">
    <name type="scientific">Tilletia walkeri</name>
    <dbReference type="NCBI Taxonomy" id="117179"/>
    <lineage>
        <taxon>Eukaryota</taxon>
        <taxon>Fungi</taxon>
        <taxon>Dikarya</taxon>
        <taxon>Basidiomycota</taxon>
        <taxon>Ustilaginomycotina</taxon>
        <taxon>Exobasidiomycetes</taxon>
        <taxon>Tilletiales</taxon>
        <taxon>Tilletiaceae</taxon>
        <taxon>Tilletia</taxon>
    </lineage>
</organism>
<evidence type="ECO:0000259" key="4">
    <source>
        <dbReference type="SMART" id="SM00343"/>
    </source>
</evidence>
<proteinExistence type="predicted"/>
<feature type="domain" description="CCHC-type" evidence="4">
    <location>
        <begin position="498"/>
        <end position="514"/>
    </location>
</feature>
<keyword evidence="1" id="KW-0507">mRNA processing</keyword>
<keyword evidence="6" id="KW-1185">Reference proteome</keyword>
<evidence type="ECO:0000256" key="2">
    <source>
        <dbReference type="SAM" id="Coils"/>
    </source>
</evidence>
<accession>A0A8X7T185</accession>
<dbReference type="InterPro" id="IPR001878">
    <property type="entry name" value="Znf_CCHC"/>
</dbReference>
<protein>
    <recommendedName>
        <fullName evidence="4">CCHC-type domain-containing protein</fullName>
    </recommendedName>
</protein>
<dbReference type="SUPFAM" id="SSF57756">
    <property type="entry name" value="Retrovirus zinc finger-like domains"/>
    <property type="match status" value="1"/>
</dbReference>
<name>A0A8X7T185_9BASI</name>
<dbReference type="EMBL" id="LWDG02001039">
    <property type="protein sequence ID" value="KAE8261217.1"/>
    <property type="molecule type" value="Genomic_DNA"/>
</dbReference>
<feature type="region of interest" description="Disordered" evidence="3">
    <location>
        <begin position="455"/>
        <end position="496"/>
    </location>
</feature>
<dbReference type="Gene3D" id="4.10.60.10">
    <property type="entry name" value="Zinc finger, CCHC-type"/>
    <property type="match status" value="1"/>
</dbReference>
<feature type="compositionally biased region" description="Polar residues" evidence="3">
    <location>
        <begin position="202"/>
        <end position="214"/>
    </location>
</feature>
<feature type="region of interest" description="Disordered" evidence="3">
    <location>
        <begin position="1"/>
        <end position="58"/>
    </location>
</feature>
<dbReference type="AlphaFoldDB" id="A0A8X7T185"/>
<feature type="coiled-coil region" evidence="2">
    <location>
        <begin position="96"/>
        <end position="123"/>
    </location>
</feature>
<dbReference type="GO" id="GO:0006397">
    <property type="term" value="P:mRNA processing"/>
    <property type="evidence" value="ECO:0007669"/>
    <property type="project" value="UniProtKB-KW"/>
</dbReference>
<dbReference type="InterPro" id="IPR036875">
    <property type="entry name" value="Znf_CCHC_sf"/>
</dbReference>
<reference evidence="5" key="2">
    <citation type="journal article" date="2019" name="IMA Fungus">
        <title>Genome sequencing and comparison of five Tilletia species to identify candidate genes for the detection of regulated species infecting wheat.</title>
        <authorList>
            <person name="Nguyen H.D.T."/>
            <person name="Sultana T."/>
            <person name="Kesanakurti P."/>
            <person name="Hambleton S."/>
        </authorList>
    </citation>
    <scope>NUCLEOTIDE SEQUENCE</scope>
    <source>
        <strain evidence="5">DAOMC 236422</strain>
    </source>
</reference>
<evidence type="ECO:0000313" key="5">
    <source>
        <dbReference type="EMBL" id="KAE8261217.1"/>
    </source>
</evidence>
<evidence type="ECO:0000313" key="6">
    <source>
        <dbReference type="Proteomes" id="UP000078113"/>
    </source>
</evidence>
<dbReference type="GO" id="GO:0003676">
    <property type="term" value="F:nucleic acid binding"/>
    <property type="evidence" value="ECO:0007669"/>
    <property type="project" value="InterPro"/>
</dbReference>
<evidence type="ECO:0000256" key="3">
    <source>
        <dbReference type="SAM" id="MobiDB-lite"/>
    </source>
</evidence>
<feature type="compositionally biased region" description="Acidic residues" evidence="3">
    <location>
        <begin position="525"/>
        <end position="538"/>
    </location>
</feature>
<dbReference type="Proteomes" id="UP000078113">
    <property type="component" value="Unassembled WGS sequence"/>
</dbReference>